<keyword evidence="4" id="KW-1185">Reference proteome</keyword>
<reference evidence="3" key="1">
    <citation type="submission" date="2020-05" db="EMBL/GenBank/DDBJ databases">
        <title>WGS assembly of Panicum virgatum.</title>
        <authorList>
            <person name="Lovell J.T."/>
            <person name="Jenkins J."/>
            <person name="Shu S."/>
            <person name="Juenger T.E."/>
            <person name="Schmutz J."/>
        </authorList>
    </citation>
    <scope>NUCLEOTIDE SEQUENCE</scope>
    <source>
        <strain evidence="3">AP13</strain>
    </source>
</reference>
<dbReference type="InterPro" id="IPR032675">
    <property type="entry name" value="LRR_dom_sf"/>
</dbReference>
<protein>
    <recommendedName>
        <fullName evidence="2">Disease resistance R13L4/SHOC-2-like LRR domain-containing protein</fullName>
    </recommendedName>
</protein>
<dbReference type="EMBL" id="CM029048">
    <property type="protein sequence ID" value="KAG2578170.1"/>
    <property type="molecule type" value="Genomic_DNA"/>
</dbReference>
<evidence type="ECO:0000313" key="3">
    <source>
        <dbReference type="EMBL" id="KAG2578170.1"/>
    </source>
</evidence>
<feature type="domain" description="Disease resistance R13L4/SHOC-2-like LRR" evidence="2">
    <location>
        <begin position="74"/>
        <end position="447"/>
    </location>
</feature>
<dbReference type="SUPFAM" id="SSF52058">
    <property type="entry name" value="L domain-like"/>
    <property type="match status" value="1"/>
</dbReference>
<dbReference type="Proteomes" id="UP000823388">
    <property type="component" value="Chromosome 6N"/>
</dbReference>
<dbReference type="AlphaFoldDB" id="A0A8T0QYP1"/>
<evidence type="ECO:0000313" key="4">
    <source>
        <dbReference type="Proteomes" id="UP000823388"/>
    </source>
</evidence>
<dbReference type="Gene3D" id="3.80.10.10">
    <property type="entry name" value="Ribonuclease Inhibitor"/>
    <property type="match status" value="1"/>
</dbReference>
<evidence type="ECO:0000256" key="1">
    <source>
        <dbReference type="ARBA" id="ARBA00022737"/>
    </source>
</evidence>
<evidence type="ECO:0000259" key="2">
    <source>
        <dbReference type="Pfam" id="PF23598"/>
    </source>
</evidence>
<name>A0A8T0QYP1_PANVG</name>
<comment type="caution">
    <text evidence="3">The sequence shown here is derived from an EMBL/GenBank/DDBJ whole genome shotgun (WGS) entry which is preliminary data.</text>
</comment>
<dbReference type="PANTHER" id="PTHR47186:SF45">
    <property type="entry name" value="DISEASE RESISTANCE RPP13-LIKE PROTEIN 1"/>
    <property type="match status" value="1"/>
</dbReference>
<gene>
    <name evidence="3" type="ORF">PVAP13_6NG182603</name>
</gene>
<dbReference type="Pfam" id="PF23598">
    <property type="entry name" value="LRR_14"/>
    <property type="match status" value="1"/>
</dbReference>
<accession>A0A8T0QYP1</accession>
<organism evidence="3 4">
    <name type="scientific">Panicum virgatum</name>
    <name type="common">Blackwell switchgrass</name>
    <dbReference type="NCBI Taxonomy" id="38727"/>
    <lineage>
        <taxon>Eukaryota</taxon>
        <taxon>Viridiplantae</taxon>
        <taxon>Streptophyta</taxon>
        <taxon>Embryophyta</taxon>
        <taxon>Tracheophyta</taxon>
        <taxon>Spermatophyta</taxon>
        <taxon>Magnoliopsida</taxon>
        <taxon>Liliopsida</taxon>
        <taxon>Poales</taxon>
        <taxon>Poaceae</taxon>
        <taxon>PACMAD clade</taxon>
        <taxon>Panicoideae</taxon>
        <taxon>Panicodae</taxon>
        <taxon>Paniceae</taxon>
        <taxon>Panicinae</taxon>
        <taxon>Panicum</taxon>
        <taxon>Panicum sect. Hiantes</taxon>
    </lineage>
</organism>
<sequence length="475" mass="52770">MGDTDGATVKTCRVHDVILEFIVSKAVEDNFVTIWNRNGFSDNYSSNKIRRLSIQEDISGQAEEMTKTIKNAAHIRSISIFGNNNSVLGKHASEFLSSQVLRVLNIRGGGVGEFYLGHVKRISQMKYCRLSGRTQELPEDIEKLQHLGTLDIIDTGIRKLPASIIQLQRLVRLRVDWKGQLPDGIGNLQALEELSTIDLGFQSVKFIQGLGDLINLKVLEILWRTVTVVRDVEGHKKACISSLTKLFTRLRQLSVRECPLATFPLMSLCVSTPPPLQRLFLFNWNKSSVVPHQISSLLNLTRLYIGLSGEVSKEGINILASLPILVSLTVRLSNDKEGDSGVFHPRHAINSQGFQCLVKFTFRCWSEAVLEFEPGAMPKLQMLKLQPLPARCQFKYGDGGLVLGLQNLVGLRHVALTINCDAATANEVDSLEDDITGAAGVHHNRPIVQVERWYQGSMAHGCSRRPSGYPTLEAP</sequence>
<proteinExistence type="predicted"/>
<dbReference type="PANTHER" id="PTHR47186">
    <property type="entry name" value="LEUCINE-RICH REPEAT-CONTAINING PROTEIN 57"/>
    <property type="match status" value="1"/>
</dbReference>
<keyword evidence="1" id="KW-0677">Repeat</keyword>
<dbReference type="InterPro" id="IPR055414">
    <property type="entry name" value="LRR_R13L4/SHOC2-like"/>
</dbReference>